<accession>A0AA36HSF5</accession>
<dbReference type="AlphaFoldDB" id="A0AA36HSF5"/>
<feature type="region of interest" description="Disordered" evidence="1">
    <location>
        <begin position="57"/>
        <end position="182"/>
    </location>
</feature>
<comment type="caution">
    <text evidence="2">The sequence shown here is derived from an EMBL/GenBank/DDBJ whole genome shotgun (WGS) entry which is preliminary data.</text>
</comment>
<protein>
    <submittedName>
        <fullName evidence="2">Uncharacterized protein</fullName>
    </submittedName>
</protein>
<evidence type="ECO:0000313" key="2">
    <source>
        <dbReference type="EMBL" id="CAJ1373837.1"/>
    </source>
</evidence>
<evidence type="ECO:0000256" key="1">
    <source>
        <dbReference type="SAM" id="MobiDB-lite"/>
    </source>
</evidence>
<dbReference type="EMBL" id="CAUJNA010000220">
    <property type="protein sequence ID" value="CAJ1373837.1"/>
    <property type="molecule type" value="Genomic_DNA"/>
</dbReference>
<feature type="compositionally biased region" description="Basic residues" evidence="1">
    <location>
        <begin position="100"/>
        <end position="138"/>
    </location>
</feature>
<name>A0AA36HSF5_9DINO</name>
<dbReference type="Proteomes" id="UP001178507">
    <property type="component" value="Unassembled WGS sequence"/>
</dbReference>
<reference evidence="2" key="1">
    <citation type="submission" date="2023-08" db="EMBL/GenBank/DDBJ databases">
        <authorList>
            <person name="Chen Y."/>
            <person name="Shah S."/>
            <person name="Dougan E. K."/>
            <person name="Thang M."/>
            <person name="Chan C."/>
        </authorList>
    </citation>
    <scope>NUCLEOTIDE SEQUENCE</scope>
</reference>
<feature type="compositionally biased region" description="Basic and acidic residues" evidence="1">
    <location>
        <begin position="66"/>
        <end position="99"/>
    </location>
</feature>
<keyword evidence="3" id="KW-1185">Reference proteome</keyword>
<sequence>MALNTACADEIEQLCDEEFFAENTMPCLVKYRVSDEDISEKCQSVMQWALPEEAIEPVTDELGMSEEDRLEKEEWRAKRKQGREDAIERMKMKEQDAKKDRRRGGSCKSFRRKAPRSIKQCLLRRRRTSARQPSRRGVKGCSRLHGSASGGLRRARTPMPQMLQARDQRPKARSQRGPGTAP</sequence>
<evidence type="ECO:0000313" key="3">
    <source>
        <dbReference type="Proteomes" id="UP001178507"/>
    </source>
</evidence>
<gene>
    <name evidence="2" type="ORF">EVOR1521_LOCUS3554</name>
</gene>
<organism evidence="2 3">
    <name type="scientific">Effrenium voratum</name>
    <dbReference type="NCBI Taxonomy" id="2562239"/>
    <lineage>
        <taxon>Eukaryota</taxon>
        <taxon>Sar</taxon>
        <taxon>Alveolata</taxon>
        <taxon>Dinophyceae</taxon>
        <taxon>Suessiales</taxon>
        <taxon>Symbiodiniaceae</taxon>
        <taxon>Effrenium</taxon>
    </lineage>
</organism>
<proteinExistence type="predicted"/>